<dbReference type="InterPro" id="IPR050895">
    <property type="entry name" value="XK-related_scramblase"/>
</dbReference>
<dbReference type="Proteomes" id="UP001652741">
    <property type="component" value="Chromosome ssa14"/>
</dbReference>
<dbReference type="KEGG" id="sasa:106570352"/>
<dbReference type="GO" id="GO:1902742">
    <property type="term" value="P:apoptotic process involved in development"/>
    <property type="evidence" value="ECO:0007669"/>
    <property type="project" value="TreeGrafter"/>
</dbReference>
<keyword evidence="3" id="KW-1003">Cell membrane</keyword>
<evidence type="ECO:0000256" key="1">
    <source>
        <dbReference type="ARBA" id="ARBA00004651"/>
    </source>
</evidence>
<keyword evidence="6 7" id="KW-0472">Membrane</keyword>
<name>A0A1S3M459_SALSA</name>
<dbReference type="GeneID" id="106570352"/>
<dbReference type="Pfam" id="PF09815">
    <property type="entry name" value="XK-related"/>
    <property type="match status" value="1"/>
</dbReference>
<dbReference type="OMA" id="LWFWKMS"/>
<dbReference type="PaxDb" id="8030-ENSSSAP00000017988"/>
<dbReference type="InterPro" id="IPR018629">
    <property type="entry name" value="XK-rel"/>
</dbReference>
<evidence type="ECO:0000313" key="9">
    <source>
        <dbReference type="Proteomes" id="UP001652741"/>
    </source>
</evidence>
<comment type="similarity">
    <text evidence="2 7">Belongs to the XK family.</text>
</comment>
<feature type="transmembrane region" description="Helical" evidence="7">
    <location>
        <begin position="343"/>
        <end position="363"/>
    </location>
</feature>
<reference evidence="10" key="1">
    <citation type="submission" date="2025-08" db="UniProtKB">
        <authorList>
            <consortium name="RefSeq"/>
        </authorList>
    </citation>
    <scope>IDENTIFICATION</scope>
</reference>
<dbReference type="RefSeq" id="XP_013998038.1">
    <property type="nucleotide sequence ID" value="XM_014142563.2"/>
</dbReference>
<evidence type="ECO:0000256" key="5">
    <source>
        <dbReference type="ARBA" id="ARBA00022989"/>
    </source>
</evidence>
<evidence type="ECO:0000256" key="4">
    <source>
        <dbReference type="ARBA" id="ARBA00022692"/>
    </source>
</evidence>
<feature type="transmembrane region" description="Helical" evidence="7">
    <location>
        <begin position="250"/>
        <end position="269"/>
    </location>
</feature>
<evidence type="ECO:0000313" key="10">
    <source>
        <dbReference type="RefSeq" id="XP_013998038.1"/>
    </source>
</evidence>
<dbReference type="GO" id="GO:0043652">
    <property type="term" value="P:engulfment of apoptotic cell"/>
    <property type="evidence" value="ECO:0007669"/>
    <property type="project" value="TreeGrafter"/>
</dbReference>
<feature type="transmembrane region" description="Helical" evidence="7">
    <location>
        <begin position="223"/>
        <end position="243"/>
    </location>
</feature>
<dbReference type="GO" id="GO:0070782">
    <property type="term" value="P:phosphatidylserine exposure on apoptotic cell surface"/>
    <property type="evidence" value="ECO:0007669"/>
    <property type="project" value="TreeGrafter"/>
</dbReference>
<evidence type="ECO:0000256" key="6">
    <source>
        <dbReference type="ARBA" id="ARBA00023136"/>
    </source>
</evidence>
<protein>
    <recommendedName>
        <fullName evidence="7">XK-related protein</fullName>
    </recommendedName>
</protein>
<proteinExistence type="inferred from homology"/>
<organism evidence="9 10">
    <name type="scientific">Salmo salar</name>
    <name type="common">Atlantic salmon</name>
    <dbReference type="NCBI Taxonomy" id="8030"/>
    <lineage>
        <taxon>Eukaryota</taxon>
        <taxon>Metazoa</taxon>
        <taxon>Chordata</taxon>
        <taxon>Craniata</taxon>
        <taxon>Vertebrata</taxon>
        <taxon>Euteleostomi</taxon>
        <taxon>Actinopterygii</taxon>
        <taxon>Neopterygii</taxon>
        <taxon>Teleostei</taxon>
        <taxon>Protacanthopterygii</taxon>
        <taxon>Salmoniformes</taxon>
        <taxon>Salmonidae</taxon>
        <taxon>Salmoninae</taxon>
        <taxon>Salmo</taxon>
    </lineage>
</organism>
<feature type="transmembrane region" description="Helical" evidence="7">
    <location>
        <begin position="33"/>
        <end position="58"/>
    </location>
</feature>
<accession>A0A1S3M459</accession>
<feature type="transmembrane region" description="Helical" evidence="7">
    <location>
        <begin position="310"/>
        <end position="328"/>
    </location>
</feature>
<feature type="transmembrane region" description="Helical" evidence="7">
    <location>
        <begin position="281"/>
        <end position="298"/>
    </location>
</feature>
<comment type="subcellular location">
    <subcellularLocation>
        <location evidence="1">Cell membrane</location>
        <topology evidence="1">Multi-pass membrane protein</topology>
    </subcellularLocation>
    <subcellularLocation>
        <location evidence="7">Membrane</location>
        <topology evidence="7">Multi-pass membrane protein</topology>
    </subcellularLocation>
</comment>
<dbReference type="OrthoDB" id="6136301at2759"/>
<dbReference type="GO" id="GO:0005886">
    <property type="term" value="C:plasma membrane"/>
    <property type="evidence" value="ECO:0007669"/>
    <property type="project" value="UniProtKB-SubCell"/>
</dbReference>
<feature type="transmembrane region" description="Helical" evidence="7">
    <location>
        <begin position="64"/>
        <end position="88"/>
    </location>
</feature>
<keyword evidence="4 7" id="KW-0812">Transmembrane</keyword>
<keyword evidence="5 7" id="KW-1133">Transmembrane helix</keyword>
<dbReference type="PANTHER" id="PTHR16024:SF19">
    <property type="entry name" value="XK-RELATED PROTEIN"/>
    <property type="match status" value="1"/>
</dbReference>
<dbReference type="Bgee" id="ENSSSAG00000008566">
    <property type="expression patterns" value="Expressed in liver and 8 other cell types or tissues"/>
</dbReference>
<gene>
    <name evidence="10" type="primary">LOC106570352</name>
</gene>
<evidence type="ECO:0000256" key="3">
    <source>
        <dbReference type="ARBA" id="ARBA00022475"/>
    </source>
</evidence>
<sequence>MLEQPQTCGIEVYSVIMEEDRGSPLFKYPVSDFLLTVGGLVFFLLDVGLDAWAVVSFYQEEDYVFMGLLVFLLLGSSALVQAFSWLWYHYDKDGTETRTESLVKNLCSLKILHFFQMGVYLRYAGVVRISICGFCCGKRYMDGDAVYLTHDLSLLRLIEAFSESTPQLVLMITIIVQRGEVEPITILKALGSASAIAVSVTMYHRSLRSFLPDKAKQGWFSSVVYFLWNLLLIGPRVAAVALFASAFPCFITAHFLSSWMVLFFFAWRLKTDFMDSAGGEWLYRATIGLIWYFSWFNVIKGDTRCQSTLYHTWIGVDIGMLCGVWVWQMKKNPPYFELPLDPYVILGIMISFYIVGLGLKVIYYKYSHPKITQLREDERCLEPEPRSEPEDLTSDSHDEVDCRLMSHRMGPTEPVKTLSDPPDPVIRVNKRMRNLADNFYS</sequence>
<keyword evidence="9" id="KW-1185">Reference proteome</keyword>
<dbReference type="AlphaFoldDB" id="A0A1S3M459"/>
<feature type="transmembrane region" description="Helical" evidence="7">
    <location>
        <begin position="185"/>
        <end position="203"/>
    </location>
</feature>
<evidence type="ECO:0000256" key="8">
    <source>
        <dbReference type="SAM" id="MobiDB-lite"/>
    </source>
</evidence>
<dbReference type="PANTHER" id="PTHR16024">
    <property type="entry name" value="XK-RELATED PROTEIN"/>
    <property type="match status" value="1"/>
</dbReference>
<feature type="region of interest" description="Disordered" evidence="8">
    <location>
        <begin position="378"/>
        <end position="397"/>
    </location>
</feature>
<evidence type="ECO:0000256" key="7">
    <source>
        <dbReference type="RuleBase" id="RU910716"/>
    </source>
</evidence>
<evidence type="ECO:0000256" key="2">
    <source>
        <dbReference type="ARBA" id="ARBA00008789"/>
    </source>
</evidence>